<feature type="transmembrane region" description="Helical" evidence="5">
    <location>
        <begin position="53"/>
        <end position="74"/>
    </location>
</feature>
<accession>A0A1S2QQ54</accession>
<feature type="domain" description="Major facilitator superfamily (MFS) profile" evidence="6">
    <location>
        <begin position="1"/>
        <end position="169"/>
    </location>
</feature>
<keyword evidence="4 5" id="KW-0472">Membrane</keyword>
<feature type="transmembrane region" description="Helical" evidence="5">
    <location>
        <begin position="80"/>
        <end position="102"/>
    </location>
</feature>
<dbReference type="Proteomes" id="UP000179642">
    <property type="component" value="Unassembled WGS sequence"/>
</dbReference>
<keyword evidence="3 5" id="KW-1133">Transmembrane helix</keyword>
<dbReference type="InterPro" id="IPR020846">
    <property type="entry name" value="MFS_dom"/>
</dbReference>
<dbReference type="SUPFAM" id="SSF103473">
    <property type="entry name" value="MFS general substrate transporter"/>
    <property type="match status" value="1"/>
</dbReference>
<evidence type="ECO:0000256" key="3">
    <source>
        <dbReference type="ARBA" id="ARBA00022989"/>
    </source>
</evidence>
<name>A0A1S2QQ54_9ACTN</name>
<evidence type="ECO:0000313" key="7">
    <source>
        <dbReference type="EMBL" id="OIK07757.1"/>
    </source>
</evidence>
<comment type="subcellular location">
    <subcellularLocation>
        <location evidence="1">Cell membrane</location>
        <topology evidence="1">Multi-pass membrane protein</topology>
    </subcellularLocation>
</comment>
<dbReference type="InterPro" id="IPR036259">
    <property type="entry name" value="MFS_trans_sf"/>
</dbReference>
<dbReference type="InterPro" id="IPR011701">
    <property type="entry name" value="MFS"/>
</dbReference>
<dbReference type="AlphaFoldDB" id="A0A1S2QQ54"/>
<feature type="transmembrane region" description="Helical" evidence="5">
    <location>
        <begin position="146"/>
        <end position="166"/>
    </location>
</feature>
<keyword evidence="2 5" id="KW-0812">Transmembrane</keyword>
<evidence type="ECO:0000313" key="8">
    <source>
        <dbReference type="Proteomes" id="UP000179642"/>
    </source>
</evidence>
<proteinExistence type="predicted"/>
<reference evidence="7 8" key="1">
    <citation type="submission" date="2016-10" db="EMBL/GenBank/DDBJ databases">
        <title>Genome sequence of Streptomyces sp. MUSC 1.</title>
        <authorList>
            <person name="Lee L.-H."/>
            <person name="Ser H.-L."/>
            <person name="Law J.W.-F."/>
        </authorList>
    </citation>
    <scope>NUCLEOTIDE SEQUENCE [LARGE SCALE GENOMIC DNA]</scope>
    <source>
        <strain evidence="7 8">MUSC 1</strain>
    </source>
</reference>
<feature type="transmembrane region" description="Helical" evidence="5">
    <location>
        <begin position="123"/>
        <end position="140"/>
    </location>
</feature>
<feature type="transmembrane region" description="Helical" evidence="5">
    <location>
        <begin position="22"/>
        <end position="41"/>
    </location>
</feature>
<protein>
    <recommendedName>
        <fullName evidence="6">Major facilitator superfamily (MFS) profile domain-containing protein</fullName>
    </recommendedName>
</protein>
<dbReference type="Pfam" id="PF07690">
    <property type="entry name" value="MFS_1"/>
    <property type="match status" value="1"/>
</dbReference>
<evidence type="ECO:0000256" key="5">
    <source>
        <dbReference type="SAM" id="Phobius"/>
    </source>
</evidence>
<sequence>MANTVMGAVMTTTPVSMVADGATLTLVGFTISGHLLGMYAFSPVVGRLADRIGHLPTAVAGQAVSIASALLSGLSHGSVAMVMAGLFLLGLGWSFSLVAGSAMLSDATPAALRPGVQGMTDTAMNVVAAVGAGLAGPLMHTLGFGGLNAVAGALVLPVLVFWLFLVRAR</sequence>
<dbReference type="PROSITE" id="PS50850">
    <property type="entry name" value="MFS"/>
    <property type="match status" value="1"/>
</dbReference>
<dbReference type="GO" id="GO:0005886">
    <property type="term" value="C:plasma membrane"/>
    <property type="evidence" value="ECO:0007669"/>
    <property type="project" value="UniProtKB-SubCell"/>
</dbReference>
<dbReference type="Gene3D" id="1.20.1250.20">
    <property type="entry name" value="MFS general substrate transporter like domains"/>
    <property type="match status" value="1"/>
</dbReference>
<dbReference type="PANTHER" id="PTHR23534">
    <property type="entry name" value="MFS PERMEASE"/>
    <property type="match status" value="1"/>
</dbReference>
<evidence type="ECO:0000259" key="6">
    <source>
        <dbReference type="PROSITE" id="PS50850"/>
    </source>
</evidence>
<gene>
    <name evidence="7" type="ORF">BIV23_01895</name>
</gene>
<keyword evidence="8" id="KW-1185">Reference proteome</keyword>
<organism evidence="7 8">
    <name type="scientific">Streptomyces monashensis</name>
    <dbReference type="NCBI Taxonomy" id="1678012"/>
    <lineage>
        <taxon>Bacteria</taxon>
        <taxon>Bacillati</taxon>
        <taxon>Actinomycetota</taxon>
        <taxon>Actinomycetes</taxon>
        <taxon>Kitasatosporales</taxon>
        <taxon>Streptomycetaceae</taxon>
        <taxon>Streptomyces</taxon>
    </lineage>
</organism>
<evidence type="ECO:0000256" key="2">
    <source>
        <dbReference type="ARBA" id="ARBA00022692"/>
    </source>
</evidence>
<dbReference type="PANTHER" id="PTHR23534:SF1">
    <property type="entry name" value="MAJOR FACILITATOR SUPERFAMILY PROTEIN"/>
    <property type="match status" value="1"/>
</dbReference>
<dbReference type="EMBL" id="MLYO01000009">
    <property type="protein sequence ID" value="OIK07757.1"/>
    <property type="molecule type" value="Genomic_DNA"/>
</dbReference>
<dbReference type="GO" id="GO:0022857">
    <property type="term" value="F:transmembrane transporter activity"/>
    <property type="evidence" value="ECO:0007669"/>
    <property type="project" value="InterPro"/>
</dbReference>
<evidence type="ECO:0000256" key="4">
    <source>
        <dbReference type="ARBA" id="ARBA00023136"/>
    </source>
</evidence>
<comment type="caution">
    <text evidence="7">The sequence shown here is derived from an EMBL/GenBank/DDBJ whole genome shotgun (WGS) entry which is preliminary data.</text>
</comment>
<evidence type="ECO:0000256" key="1">
    <source>
        <dbReference type="ARBA" id="ARBA00004651"/>
    </source>
</evidence>